<feature type="signal peptide" evidence="2">
    <location>
        <begin position="1"/>
        <end position="23"/>
    </location>
</feature>
<dbReference type="AlphaFoldDB" id="A0A517XXI7"/>
<accession>A0A517XXI7</accession>
<feature type="compositionally biased region" description="Pro residues" evidence="1">
    <location>
        <begin position="49"/>
        <end position="59"/>
    </location>
</feature>
<organism evidence="3 4">
    <name type="scientific">Urbifossiella limnaea</name>
    <dbReference type="NCBI Taxonomy" id="2528023"/>
    <lineage>
        <taxon>Bacteria</taxon>
        <taxon>Pseudomonadati</taxon>
        <taxon>Planctomycetota</taxon>
        <taxon>Planctomycetia</taxon>
        <taxon>Gemmatales</taxon>
        <taxon>Gemmataceae</taxon>
        <taxon>Urbifossiella</taxon>
    </lineage>
</organism>
<reference evidence="3 4" key="1">
    <citation type="submission" date="2019-02" db="EMBL/GenBank/DDBJ databases">
        <title>Deep-cultivation of Planctomycetes and their phenomic and genomic characterization uncovers novel biology.</title>
        <authorList>
            <person name="Wiegand S."/>
            <person name="Jogler M."/>
            <person name="Boedeker C."/>
            <person name="Pinto D."/>
            <person name="Vollmers J."/>
            <person name="Rivas-Marin E."/>
            <person name="Kohn T."/>
            <person name="Peeters S.H."/>
            <person name="Heuer A."/>
            <person name="Rast P."/>
            <person name="Oberbeckmann S."/>
            <person name="Bunk B."/>
            <person name="Jeske O."/>
            <person name="Meyerdierks A."/>
            <person name="Storesund J.E."/>
            <person name="Kallscheuer N."/>
            <person name="Luecker S."/>
            <person name="Lage O.M."/>
            <person name="Pohl T."/>
            <person name="Merkel B.J."/>
            <person name="Hornburger P."/>
            <person name="Mueller R.-W."/>
            <person name="Bruemmer F."/>
            <person name="Labrenz M."/>
            <person name="Spormann A.M."/>
            <person name="Op den Camp H."/>
            <person name="Overmann J."/>
            <person name="Amann R."/>
            <person name="Jetten M.S.M."/>
            <person name="Mascher T."/>
            <person name="Medema M.H."/>
            <person name="Devos D.P."/>
            <person name="Kaster A.-K."/>
            <person name="Ovreas L."/>
            <person name="Rohde M."/>
            <person name="Galperin M.Y."/>
            <person name="Jogler C."/>
        </authorList>
    </citation>
    <scope>NUCLEOTIDE SEQUENCE [LARGE SCALE GENOMIC DNA]</scope>
    <source>
        <strain evidence="3 4">ETA_A1</strain>
    </source>
</reference>
<dbReference type="Proteomes" id="UP000319576">
    <property type="component" value="Chromosome"/>
</dbReference>
<feature type="chain" id="PRO_5021987974" description="PEP-CTERM sorting domain-containing protein" evidence="2">
    <location>
        <begin position="24"/>
        <end position="108"/>
    </location>
</feature>
<protein>
    <recommendedName>
        <fullName evidence="5">PEP-CTERM sorting domain-containing protein</fullName>
    </recommendedName>
</protein>
<evidence type="ECO:0008006" key="5">
    <source>
        <dbReference type="Google" id="ProtNLM"/>
    </source>
</evidence>
<proteinExistence type="predicted"/>
<evidence type="ECO:0000313" key="3">
    <source>
        <dbReference type="EMBL" id="QDU22249.1"/>
    </source>
</evidence>
<evidence type="ECO:0000256" key="2">
    <source>
        <dbReference type="SAM" id="SignalP"/>
    </source>
</evidence>
<name>A0A517XXI7_9BACT</name>
<keyword evidence="2" id="KW-0732">Signal</keyword>
<keyword evidence="4" id="KW-1185">Reference proteome</keyword>
<evidence type="ECO:0000313" key="4">
    <source>
        <dbReference type="Proteomes" id="UP000319576"/>
    </source>
</evidence>
<feature type="compositionally biased region" description="Pro residues" evidence="1">
    <location>
        <begin position="67"/>
        <end position="78"/>
    </location>
</feature>
<sequence length="108" mass="10898" precursor="true">MRLPTRFVWAAAAALAAGGPAQAFYWDGWPGSAVPRPRSLVPTDAAKLPPNPTADPTFPPGGESNPPGTPPGGPPGTVPNPEHVPEPTGGVAALVGLGVLAARRLRRG</sequence>
<evidence type="ECO:0000256" key="1">
    <source>
        <dbReference type="SAM" id="MobiDB-lite"/>
    </source>
</evidence>
<dbReference type="RefSeq" id="WP_145241832.1">
    <property type="nucleotide sequence ID" value="NZ_CP036273.1"/>
</dbReference>
<gene>
    <name evidence="3" type="ORF">ETAA1_42260</name>
</gene>
<dbReference type="EMBL" id="CP036273">
    <property type="protein sequence ID" value="QDU22249.1"/>
    <property type="molecule type" value="Genomic_DNA"/>
</dbReference>
<dbReference type="KEGG" id="uli:ETAA1_42260"/>
<feature type="region of interest" description="Disordered" evidence="1">
    <location>
        <begin position="32"/>
        <end position="90"/>
    </location>
</feature>